<accession>A0A803JQI9</accession>
<evidence type="ECO:0000313" key="6">
    <source>
        <dbReference type="Ensembl" id="ENSXETP00000110251"/>
    </source>
</evidence>
<evidence type="ECO:0000256" key="4">
    <source>
        <dbReference type="SAM" id="Phobius"/>
    </source>
</evidence>
<evidence type="ECO:0000256" key="2">
    <source>
        <dbReference type="ARBA" id="ARBA00022729"/>
    </source>
</evidence>
<comment type="similarity">
    <text evidence="1">Belongs to the Izumo family.</text>
</comment>
<feature type="chain" id="PRO_5031503472" evidence="5">
    <location>
        <begin position="25"/>
        <end position="236"/>
    </location>
</feature>
<reference evidence="6" key="1">
    <citation type="journal article" date="2010" name="Science">
        <title>The genome of the Western clawed frog Xenopus tropicalis.</title>
        <authorList>
            <person name="Hellsten U."/>
            <person name="Harland R.M."/>
            <person name="Gilchrist M.J."/>
            <person name="Hendrix D."/>
            <person name="Jurka J."/>
            <person name="Kapitonov V."/>
            <person name="Ovcharenko I."/>
            <person name="Putnam N.H."/>
            <person name="Shu S."/>
            <person name="Taher L."/>
            <person name="Blitz I.L."/>
            <person name="Blumberg B."/>
            <person name="Dichmann D.S."/>
            <person name="Dubchak I."/>
            <person name="Amaya E."/>
            <person name="Detter J.C."/>
            <person name="Fletcher R."/>
            <person name="Gerhard D.S."/>
            <person name="Goodstein D."/>
            <person name="Graves T."/>
            <person name="Grigoriev I.V."/>
            <person name="Grimwood J."/>
            <person name="Kawashima T."/>
            <person name="Lindquist E."/>
            <person name="Lucas S.M."/>
            <person name="Mead P.E."/>
            <person name="Mitros T."/>
            <person name="Ogino H."/>
            <person name="Ohta Y."/>
            <person name="Poliakov A.V."/>
            <person name="Pollet N."/>
            <person name="Robert J."/>
            <person name="Salamov A."/>
            <person name="Sater A.K."/>
            <person name="Schmutz J."/>
            <person name="Terry A."/>
            <person name="Vize P.D."/>
            <person name="Warren W.C."/>
            <person name="Wells D."/>
            <person name="Wills A."/>
            <person name="Wilson R.K."/>
            <person name="Zimmerman L.B."/>
            <person name="Zorn A.M."/>
            <person name="Grainger R."/>
            <person name="Grammer T."/>
            <person name="Khokha M.K."/>
            <person name="Richardson P.M."/>
            <person name="Rokhsar D.S."/>
        </authorList>
    </citation>
    <scope>NUCLEOTIDE SEQUENCE [LARGE SCALE GENOMIC DNA]</scope>
    <source>
        <strain evidence="6">Nigerian</strain>
    </source>
</reference>
<dbReference type="InterPro" id="IPR029389">
    <property type="entry name" value="IZUMO"/>
</dbReference>
<dbReference type="PANTHER" id="PTHR36470:SF1">
    <property type="entry name" value="IZUMO SPERM-EGG FUSION PROTEIN 3"/>
    <property type="match status" value="1"/>
</dbReference>
<dbReference type="AlphaFoldDB" id="A0A803JQI9"/>
<keyword evidence="4" id="KW-0812">Transmembrane</keyword>
<evidence type="ECO:0000256" key="5">
    <source>
        <dbReference type="SAM" id="SignalP"/>
    </source>
</evidence>
<protein>
    <submittedName>
        <fullName evidence="6">Uncharacterized protein</fullName>
    </submittedName>
</protein>
<dbReference type="GeneTree" id="ENSGT00940000170710"/>
<evidence type="ECO:0000256" key="1">
    <source>
        <dbReference type="ARBA" id="ARBA00009633"/>
    </source>
</evidence>
<feature type="region of interest" description="Disordered" evidence="3">
    <location>
        <begin position="217"/>
        <end position="236"/>
    </location>
</feature>
<feature type="signal peptide" evidence="5">
    <location>
        <begin position="1"/>
        <end position="24"/>
    </location>
</feature>
<dbReference type="Pfam" id="PF15005">
    <property type="entry name" value="IZUMO"/>
    <property type="match status" value="1"/>
</dbReference>
<organism evidence="6">
    <name type="scientific">Xenopus tropicalis</name>
    <name type="common">Western clawed frog</name>
    <name type="synonym">Silurana tropicalis</name>
    <dbReference type="NCBI Taxonomy" id="8364"/>
    <lineage>
        <taxon>Eukaryota</taxon>
        <taxon>Metazoa</taxon>
        <taxon>Chordata</taxon>
        <taxon>Craniata</taxon>
        <taxon>Vertebrata</taxon>
        <taxon>Euteleostomi</taxon>
        <taxon>Amphibia</taxon>
        <taxon>Batrachia</taxon>
        <taxon>Anura</taxon>
        <taxon>Pipoidea</taxon>
        <taxon>Pipidae</taxon>
        <taxon>Xenopodinae</taxon>
        <taxon>Xenopus</taxon>
        <taxon>Silurana</taxon>
    </lineage>
</organism>
<dbReference type="Ensembl" id="ENSXETT00000121494">
    <property type="protein sequence ID" value="ENSXETP00000110251"/>
    <property type="gene ID" value="ENSXETG00000042275"/>
</dbReference>
<keyword evidence="4" id="KW-0472">Membrane</keyword>
<keyword evidence="2 5" id="KW-0732">Signal</keyword>
<name>A0A803JQI9_XENTR</name>
<keyword evidence="4" id="KW-1133">Transmembrane helix</keyword>
<evidence type="ECO:0000256" key="3">
    <source>
        <dbReference type="SAM" id="MobiDB-lite"/>
    </source>
</evidence>
<sequence length="236" mass="27544">MDVRHIVFIFFFIYLFLSIQKTQGFLDCDTSFFPMLYDDMQKIIPNNVPMKNEFISRNLEIIQKIYNLNFRHKTTRIIDMRTSIIIRKFIRKEITSMKFEDVNMFRIQITELEQATKTMMKKFLDEFRVTACGPDCTLTEGPVVDAFTCDLFLEDHCYTGDVCGVETFHEAEIREMYIVIGILVTVALLGISLLSFTVYYYCAKIKASSERCKQLEKDLERGETKSKENGNNGGKK</sequence>
<proteinExistence type="inferred from homology"/>
<feature type="compositionally biased region" description="Basic and acidic residues" evidence="3">
    <location>
        <begin position="217"/>
        <end position="228"/>
    </location>
</feature>
<reference evidence="6" key="2">
    <citation type="submission" date="2021-03" db="UniProtKB">
        <authorList>
            <consortium name="Ensembl"/>
        </authorList>
    </citation>
    <scope>IDENTIFICATION</scope>
</reference>
<dbReference type="PANTHER" id="PTHR36470">
    <property type="entry name" value="IZUMO SPERM-EGG FUSION PROTEIN 3"/>
    <property type="match status" value="1"/>
</dbReference>
<feature type="transmembrane region" description="Helical" evidence="4">
    <location>
        <begin position="176"/>
        <end position="201"/>
    </location>
</feature>
<dbReference type="InParanoid" id="A0A803JQI9"/>